<proteinExistence type="predicted"/>
<evidence type="ECO:0000313" key="2">
    <source>
        <dbReference type="EMBL" id="MTH52395.1"/>
    </source>
</evidence>
<dbReference type="RefSeq" id="WP_155110897.1">
    <property type="nucleotide sequence ID" value="NZ_WMIB01000001.1"/>
</dbReference>
<organism evidence="2 3">
    <name type="scientific">Metabacillus mangrovi</name>
    <dbReference type="NCBI Taxonomy" id="1491830"/>
    <lineage>
        <taxon>Bacteria</taxon>
        <taxon>Bacillati</taxon>
        <taxon>Bacillota</taxon>
        <taxon>Bacilli</taxon>
        <taxon>Bacillales</taxon>
        <taxon>Bacillaceae</taxon>
        <taxon>Metabacillus</taxon>
    </lineage>
</organism>
<keyword evidence="2" id="KW-0238">DNA-binding</keyword>
<dbReference type="GO" id="GO:0003677">
    <property type="term" value="F:DNA binding"/>
    <property type="evidence" value="ECO:0007669"/>
    <property type="project" value="UniProtKB-KW"/>
</dbReference>
<sequence>MSNQSNGSAEEWIHLLLEAKALGLTPDEVREFLTENNRSVVL</sequence>
<keyword evidence="3" id="KW-1185">Reference proteome</keyword>
<dbReference type="InterPro" id="IPR010981">
    <property type="entry name" value="SinR/SinI_dimer_dom"/>
</dbReference>
<dbReference type="Proteomes" id="UP000434639">
    <property type="component" value="Unassembled WGS sequence"/>
</dbReference>
<dbReference type="EMBL" id="WMIB01000001">
    <property type="protein sequence ID" value="MTH52395.1"/>
    <property type="molecule type" value="Genomic_DNA"/>
</dbReference>
<dbReference type="GO" id="GO:0046983">
    <property type="term" value="F:protein dimerization activity"/>
    <property type="evidence" value="ECO:0007669"/>
    <property type="project" value="InterPro"/>
</dbReference>
<dbReference type="PROSITE" id="PS51500">
    <property type="entry name" value="SIN"/>
    <property type="match status" value="1"/>
</dbReference>
<dbReference type="OrthoDB" id="2943826at2"/>
<dbReference type="GO" id="GO:0006355">
    <property type="term" value="P:regulation of DNA-templated transcription"/>
    <property type="evidence" value="ECO:0007669"/>
    <property type="project" value="InterPro"/>
</dbReference>
<evidence type="ECO:0000259" key="1">
    <source>
        <dbReference type="PROSITE" id="PS51500"/>
    </source>
</evidence>
<dbReference type="AlphaFoldDB" id="A0A7X2V3G9"/>
<comment type="caution">
    <text evidence="2">The sequence shown here is derived from an EMBL/GenBank/DDBJ whole genome shotgun (WGS) entry which is preliminary data.</text>
</comment>
<evidence type="ECO:0000313" key="3">
    <source>
        <dbReference type="Proteomes" id="UP000434639"/>
    </source>
</evidence>
<dbReference type="SUPFAM" id="SSF47406">
    <property type="entry name" value="SinR repressor dimerisation domain-like"/>
    <property type="match status" value="1"/>
</dbReference>
<feature type="domain" description="Sin" evidence="1">
    <location>
        <begin position="1"/>
        <end position="37"/>
    </location>
</feature>
<protein>
    <submittedName>
        <fullName evidence="2">DNA-binding anti-repressor SinI</fullName>
    </submittedName>
</protein>
<dbReference type="InterPro" id="IPR036281">
    <property type="entry name" value="SinR/SinI_dimer_dom_sf"/>
</dbReference>
<dbReference type="Pfam" id="PF08671">
    <property type="entry name" value="SinI"/>
    <property type="match status" value="1"/>
</dbReference>
<accession>A0A7X2V3G9</accession>
<reference evidence="2 3" key="1">
    <citation type="journal article" date="2017" name="Int. J. Syst. Evol. Microbiol.">
        <title>Bacillus mangrovi sp. nov., isolated from a sediment sample from a mangrove forest.</title>
        <authorList>
            <person name="Gupta V."/>
            <person name="Singh P.K."/>
            <person name="Korpole S."/>
            <person name="Tanuku N.R.S."/>
            <person name="Pinnaka A.K."/>
        </authorList>
    </citation>
    <scope>NUCLEOTIDE SEQUENCE [LARGE SCALE GENOMIC DNA]</scope>
    <source>
        <strain evidence="2 3">KCTC 33872</strain>
    </source>
</reference>
<name>A0A7X2V3G9_9BACI</name>
<gene>
    <name evidence="2" type="primary">sinI</name>
    <name evidence="2" type="ORF">GKZ89_03175</name>
</gene>